<evidence type="ECO:0000256" key="1">
    <source>
        <dbReference type="SAM" id="Phobius"/>
    </source>
</evidence>
<comment type="caution">
    <text evidence="2">The sequence shown here is derived from an EMBL/GenBank/DDBJ whole genome shotgun (WGS) entry which is preliminary data.</text>
</comment>
<dbReference type="Proteomes" id="UP001148313">
    <property type="component" value="Unassembled WGS sequence"/>
</dbReference>
<dbReference type="EMBL" id="JAPJZH010000005">
    <property type="protein sequence ID" value="MDA4845669.1"/>
    <property type="molecule type" value="Genomic_DNA"/>
</dbReference>
<keyword evidence="2" id="KW-0418">Kinase</keyword>
<organism evidence="2 3">
    <name type="scientific">Hoeflea poritis</name>
    <dbReference type="NCBI Taxonomy" id="2993659"/>
    <lineage>
        <taxon>Bacteria</taxon>
        <taxon>Pseudomonadati</taxon>
        <taxon>Pseudomonadota</taxon>
        <taxon>Alphaproteobacteria</taxon>
        <taxon>Hyphomicrobiales</taxon>
        <taxon>Rhizobiaceae</taxon>
        <taxon>Hoeflea</taxon>
    </lineage>
</organism>
<proteinExistence type="predicted"/>
<evidence type="ECO:0000313" key="2">
    <source>
        <dbReference type="EMBL" id="MDA4845669.1"/>
    </source>
</evidence>
<keyword evidence="3" id="KW-1185">Reference proteome</keyword>
<keyword evidence="2" id="KW-0808">Transferase</keyword>
<accession>A0ABT4VLW5</accession>
<keyword evidence="1" id="KW-0472">Membrane</keyword>
<sequence length="48" mass="5365">MPSLIRFLVFCAVIAGLVYGAMFALTIYVDPKPREITIRVPTEKVNPN</sequence>
<feature type="transmembrane region" description="Helical" evidence="1">
    <location>
        <begin position="6"/>
        <end position="29"/>
    </location>
</feature>
<keyword evidence="1" id="KW-0812">Transmembrane</keyword>
<protein>
    <submittedName>
        <fullName evidence="2">Histidine kinase</fullName>
    </submittedName>
</protein>
<evidence type="ECO:0000313" key="3">
    <source>
        <dbReference type="Proteomes" id="UP001148313"/>
    </source>
</evidence>
<name>A0ABT4VLW5_9HYPH</name>
<keyword evidence="1" id="KW-1133">Transmembrane helix</keyword>
<reference evidence="2" key="1">
    <citation type="submission" date="2022-11" db="EMBL/GenBank/DDBJ databases">
        <title>Hoeflea poritis sp. nov., isolated from scleractinian coral Porites lutea.</title>
        <authorList>
            <person name="Zhang G."/>
            <person name="Wei Q."/>
            <person name="Cai L."/>
        </authorList>
    </citation>
    <scope>NUCLEOTIDE SEQUENCE</scope>
    <source>
        <strain evidence="2">E7-10</strain>
    </source>
</reference>
<gene>
    <name evidence="2" type="ORF">OOZ53_09940</name>
</gene>
<dbReference type="GO" id="GO:0016301">
    <property type="term" value="F:kinase activity"/>
    <property type="evidence" value="ECO:0007669"/>
    <property type="project" value="UniProtKB-KW"/>
</dbReference>
<dbReference type="RefSeq" id="WP_271089338.1">
    <property type="nucleotide sequence ID" value="NZ_JAPJZH010000005.1"/>
</dbReference>